<accession>A0A8A1LDT4</accession>
<feature type="region of interest" description="Disordered" evidence="1">
    <location>
        <begin position="1"/>
        <end position="22"/>
    </location>
</feature>
<gene>
    <name evidence="2" type="ORF">I7I53_08241</name>
</gene>
<dbReference type="VEuPathDB" id="FungiDB:I7I53_08241"/>
<proteinExistence type="predicted"/>
<organism evidence="2 3">
    <name type="scientific">Ajellomyces capsulatus (strain H88)</name>
    <name type="common">Darling's disease fungus</name>
    <name type="synonym">Histoplasma capsulatum</name>
    <dbReference type="NCBI Taxonomy" id="544711"/>
    <lineage>
        <taxon>Eukaryota</taxon>
        <taxon>Fungi</taxon>
        <taxon>Dikarya</taxon>
        <taxon>Ascomycota</taxon>
        <taxon>Pezizomycotina</taxon>
        <taxon>Eurotiomycetes</taxon>
        <taxon>Eurotiomycetidae</taxon>
        <taxon>Onygenales</taxon>
        <taxon>Ajellomycetaceae</taxon>
        <taxon>Histoplasma</taxon>
    </lineage>
</organism>
<evidence type="ECO:0000256" key="1">
    <source>
        <dbReference type="SAM" id="MobiDB-lite"/>
    </source>
</evidence>
<name>A0A8A1LDT4_AJEC8</name>
<evidence type="ECO:0000313" key="2">
    <source>
        <dbReference type="EMBL" id="QSS52558.1"/>
    </source>
</evidence>
<dbReference type="Proteomes" id="UP000663419">
    <property type="component" value="Chromosome 2"/>
</dbReference>
<sequence>MAASGVDHPPLSPQRTGWAGRDHDRIIPLELALESDERVFPQKKEPLNRRDACTMTVEMKPHKGV</sequence>
<dbReference type="EMBL" id="CP069103">
    <property type="protein sequence ID" value="QSS52558.1"/>
    <property type="molecule type" value="Genomic_DNA"/>
</dbReference>
<evidence type="ECO:0000313" key="3">
    <source>
        <dbReference type="Proteomes" id="UP000663419"/>
    </source>
</evidence>
<reference evidence="2" key="1">
    <citation type="submission" date="2021-01" db="EMBL/GenBank/DDBJ databases">
        <title>Chromosome-level genome assembly of a human fungal pathogen reveals clustering of transcriptionally co-regulated genes.</title>
        <authorList>
            <person name="Voorhies M."/>
            <person name="Cohen S."/>
            <person name="Shea T.P."/>
            <person name="Petrus S."/>
            <person name="Munoz J.F."/>
            <person name="Poplawski S."/>
            <person name="Goldman W.E."/>
            <person name="Michael T."/>
            <person name="Cuomo C.A."/>
            <person name="Sil A."/>
            <person name="Beyhan S."/>
        </authorList>
    </citation>
    <scope>NUCLEOTIDE SEQUENCE</scope>
    <source>
        <strain evidence="2">H88</strain>
    </source>
</reference>
<protein>
    <submittedName>
        <fullName evidence="2">Uncharacterized protein</fullName>
    </submittedName>
</protein>
<dbReference type="AlphaFoldDB" id="A0A8A1LDT4"/>